<protein>
    <submittedName>
        <fullName evidence="1">10637_t:CDS:1</fullName>
    </submittedName>
</protein>
<accession>A0A9N9CQC1</accession>
<sequence>PTTNVLVSVFLKRKIEEKPVLSLTEIEAQYENYVSLISDEDFQNIN</sequence>
<dbReference type="EMBL" id="CAJVPK010002250">
    <property type="protein sequence ID" value="CAG8609257.1"/>
    <property type="molecule type" value="Genomic_DNA"/>
</dbReference>
<gene>
    <name evidence="1" type="ORF">DEBURN_LOCUS9898</name>
</gene>
<dbReference type="Proteomes" id="UP000789706">
    <property type="component" value="Unassembled WGS sequence"/>
</dbReference>
<feature type="non-terminal residue" evidence="1">
    <location>
        <position position="1"/>
    </location>
</feature>
<proteinExistence type="predicted"/>
<comment type="caution">
    <text evidence="1">The sequence shown here is derived from an EMBL/GenBank/DDBJ whole genome shotgun (WGS) entry which is preliminary data.</text>
</comment>
<organism evidence="1 2">
    <name type="scientific">Diversispora eburnea</name>
    <dbReference type="NCBI Taxonomy" id="1213867"/>
    <lineage>
        <taxon>Eukaryota</taxon>
        <taxon>Fungi</taxon>
        <taxon>Fungi incertae sedis</taxon>
        <taxon>Mucoromycota</taxon>
        <taxon>Glomeromycotina</taxon>
        <taxon>Glomeromycetes</taxon>
        <taxon>Diversisporales</taxon>
        <taxon>Diversisporaceae</taxon>
        <taxon>Diversispora</taxon>
    </lineage>
</organism>
<name>A0A9N9CQC1_9GLOM</name>
<dbReference type="AlphaFoldDB" id="A0A9N9CQC1"/>
<reference evidence="1" key="1">
    <citation type="submission" date="2021-06" db="EMBL/GenBank/DDBJ databases">
        <authorList>
            <person name="Kallberg Y."/>
            <person name="Tangrot J."/>
            <person name="Rosling A."/>
        </authorList>
    </citation>
    <scope>NUCLEOTIDE SEQUENCE</scope>
    <source>
        <strain evidence="1">AZ414A</strain>
    </source>
</reference>
<evidence type="ECO:0000313" key="1">
    <source>
        <dbReference type="EMBL" id="CAG8609257.1"/>
    </source>
</evidence>
<keyword evidence="2" id="KW-1185">Reference proteome</keyword>
<evidence type="ECO:0000313" key="2">
    <source>
        <dbReference type="Proteomes" id="UP000789706"/>
    </source>
</evidence>